<evidence type="ECO:0000256" key="1">
    <source>
        <dbReference type="ARBA" id="ARBA00009995"/>
    </source>
</evidence>
<proteinExistence type="inferred from homology"/>
<keyword evidence="4" id="KW-1185">Reference proteome</keyword>
<dbReference type="PANTHER" id="PTHR11926">
    <property type="entry name" value="GLUCOSYL/GLUCURONOSYL TRANSFERASES"/>
    <property type="match status" value="1"/>
</dbReference>
<dbReference type="InterPro" id="IPR002213">
    <property type="entry name" value="UDP_glucos_trans"/>
</dbReference>
<accession>A0A9R1B735</accession>
<dbReference type="FunFam" id="3.40.50.2000:FF:000040">
    <property type="entry name" value="UDP-glycosyltransferase 76C1"/>
    <property type="match status" value="1"/>
</dbReference>
<dbReference type="CDD" id="cd03784">
    <property type="entry name" value="GT1_Gtf-like"/>
    <property type="match status" value="1"/>
</dbReference>
<gene>
    <name evidence="3" type="ORF">TRITD_6Bv1G019950</name>
</gene>
<comment type="similarity">
    <text evidence="1">Belongs to the UDP-glycosyltransferase family.</text>
</comment>
<dbReference type="SUPFAM" id="SSF53756">
    <property type="entry name" value="UDP-Glycosyltransferase/glycogen phosphorylase"/>
    <property type="match status" value="1"/>
</dbReference>
<name>A0A9R1B735_TRITD</name>
<dbReference type="EMBL" id="LT934122">
    <property type="protein sequence ID" value="VAI53842.1"/>
    <property type="molecule type" value="Genomic_DNA"/>
</dbReference>
<evidence type="ECO:0000313" key="4">
    <source>
        <dbReference type="Proteomes" id="UP000324705"/>
    </source>
</evidence>
<dbReference type="OMA" id="DIMHAMN"/>
<dbReference type="Pfam" id="PF00201">
    <property type="entry name" value="UDPGT"/>
    <property type="match status" value="1"/>
</dbReference>
<protein>
    <recommendedName>
        <fullName evidence="5">Glycosyltransferase</fullName>
    </recommendedName>
</protein>
<evidence type="ECO:0008006" key="5">
    <source>
        <dbReference type="Google" id="ProtNLM"/>
    </source>
</evidence>
<dbReference type="Gene3D" id="3.40.50.2000">
    <property type="entry name" value="Glycogen Phosphorylase B"/>
    <property type="match status" value="2"/>
</dbReference>
<dbReference type="AlphaFoldDB" id="A0A9R1B735"/>
<organism evidence="3 4">
    <name type="scientific">Triticum turgidum subsp. durum</name>
    <name type="common">Durum wheat</name>
    <name type="synonym">Triticum durum</name>
    <dbReference type="NCBI Taxonomy" id="4567"/>
    <lineage>
        <taxon>Eukaryota</taxon>
        <taxon>Viridiplantae</taxon>
        <taxon>Streptophyta</taxon>
        <taxon>Embryophyta</taxon>
        <taxon>Tracheophyta</taxon>
        <taxon>Spermatophyta</taxon>
        <taxon>Magnoliopsida</taxon>
        <taxon>Liliopsida</taxon>
        <taxon>Poales</taxon>
        <taxon>Poaceae</taxon>
        <taxon>BOP clade</taxon>
        <taxon>Pooideae</taxon>
        <taxon>Triticodae</taxon>
        <taxon>Triticeae</taxon>
        <taxon>Triticinae</taxon>
        <taxon>Triticum</taxon>
    </lineage>
</organism>
<keyword evidence="2" id="KW-0808">Transferase</keyword>
<reference evidence="3 4" key="1">
    <citation type="submission" date="2017-09" db="EMBL/GenBank/DDBJ databases">
        <authorList>
            <consortium name="International Durum Wheat Genome Sequencing Consortium (IDWGSC)"/>
            <person name="Milanesi L."/>
        </authorList>
    </citation>
    <scope>NUCLEOTIDE SEQUENCE [LARGE SCALE GENOMIC DNA]</scope>
    <source>
        <strain evidence="4">cv. Svevo</strain>
    </source>
</reference>
<sequence>MFQLAGLLHARGFAVTVFHARFTAPDPSRHPAYDFVPVPEGLPAVGPGTVVETLEHILALNGSLEAPFRERLSALLEASGAGDEVACLVADAHLLTLVDRWTWRGGWACRRWCCAPAAPPASATSWPTPCSSTRGYLPVSAESQLDAPVRELPPYRVRDLMGADSSSRHGHDLMCKLLSRAVEAVRASAGFLLNTFDALEAADLATIRRDLAGVPVFDVGPLHKLSPASSSSLLQQDRSCLDWLDAQAPVSVLYISFGSLASMSGADLAEAAWGVANSGQPFLWALRPGLGRGAALPDGFAAATEGRGLVVSWAPQEEVLAHAAVGGFWMHGGWNSALEGACGGVPMLCRPCFGDQMGNARHVEHVWRAGIALDGGGVLERGAVEAAVRRLMRGEEGEGMRARARELRSRAAAAVADGGSSRLSVDKLVNHILSL</sequence>
<dbReference type="Gramene" id="TRITD6Bv1G019950.1">
    <property type="protein sequence ID" value="TRITD6Bv1G019950.1"/>
    <property type="gene ID" value="TRITD6Bv1G019950"/>
</dbReference>
<dbReference type="Proteomes" id="UP000324705">
    <property type="component" value="Chromosome 6B"/>
</dbReference>
<dbReference type="GO" id="GO:0080044">
    <property type="term" value="F:quercetin 7-O-glucosyltransferase activity"/>
    <property type="evidence" value="ECO:0007669"/>
    <property type="project" value="TreeGrafter"/>
</dbReference>
<dbReference type="GO" id="GO:0080043">
    <property type="term" value="F:quercetin 3-O-glucosyltransferase activity"/>
    <property type="evidence" value="ECO:0007669"/>
    <property type="project" value="TreeGrafter"/>
</dbReference>
<dbReference type="PANTHER" id="PTHR11926:SF706">
    <property type="entry name" value="UDP-GLYCOSYLTRANSFERASE 76C1"/>
    <property type="match status" value="1"/>
</dbReference>
<evidence type="ECO:0000256" key="2">
    <source>
        <dbReference type="ARBA" id="ARBA00022679"/>
    </source>
</evidence>
<evidence type="ECO:0000313" key="3">
    <source>
        <dbReference type="EMBL" id="VAI53842.1"/>
    </source>
</evidence>